<protein>
    <submittedName>
        <fullName evidence="10">Ferredoxin</fullName>
    </submittedName>
</protein>
<name>A0A0F5VEF7_9GAMM</name>
<dbReference type="SUPFAM" id="SSF54292">
    <property type="entry name" value="2Fe-2S ferredoxin-like"/>
    <property type="match status" value="1"/>
</dbReference>
<keyword evidence="3" id="KW-0001">2Fe-2S</keyword>
<evidence type="ECO:0000256" key="2">
    <source>
        <dbReference type="ARBA" id="ARBA00022448"/>
    </source>
</evidence>
<evidence type="ECO:0000256" key="1">
    <source>
        <dbReference type="ARBA" id="ARBA00007874"/>
    </source>
</evidence>
<dbReference type="RefSeq" id="WP_046220465.1">
    <property type="nucleotide sequence ID" value="NZ_JWYV01000006.1"/>
</dbReference>
<evidence type="ECO:0000256" key="5">
    <source>
        <dbReference type="ARBA" id="ARBA00022982"/>
    </source>
</evidence>
<evidence type="ECO:0000256" key="7">
    <source>
        <dbReference type="ARBA" id="ARBA00023014"/>
    </source>
</evidence>
<comment type="similarity">
    <text evidence="1">Belongs to the 2Fe2S plant-type ferredoxin family.</text>
</comment>
<evidence type="ECO:0000256" key="3">
    <source>
        <dbReference type="ARBA" id="ARBA00022714"/>
    </source>
</evidence>
<gene>
    <name evidence="10" type="ORF">KY46_09835</name>
</gene>
<keyword evidence="4" id="KW-0479">Metal-binding</keyword>
<keyword evidence="6" id="KW-0408">Iron</keyword>
<keyword evidence="2" id="KW-0813">Transport</keyword>
<evidence type="ECO:0000256" key="8">
    <source>
        <dbReference type="ARBA" id="ARBA00034078"/>
    </source>
</evidence>
<comment type="caution">
    <text evidence="10">The sequence shown here is derived from an EMBL/GenBank/DDBJ whole genome shotgun (WGS) entry which is preliminary data.</text>
</comment>
<dbReference type="InterPro" id="IPR012675">
    <property type="entry name" value="Beta-grasp_dom_sf"/>
</dbReference>
<dbReference type="EMBL" id="JWYV01000006">
    <property type="protein sequence ID" value="KKD00172.1"/>
    <property type="molecule type" value="Genomic_DNA"/>
</dbReference>
<dbReference type="PANTHER" id="PTHR43112">
    <property type="entry name" value="FERREDOXIN"/>
    <property type="match status" value="1"/>
</dbReference>
<reference evidence="10 11" key="1">
    <citation type="submission" date="2014-12" db="EMBL/GenBank/DDBJ databases">
        <title>Mercury Reductase activity and rhizosphere competence traits in the genome of root associated Photobacterium halotolerans MELD1.</title>
        <authorList>
            <person name="Mathew D.C."/>
            <person name="Huang C.-C."/>
        </authorList>
    </citation>
    <scope>NUCLEOTIDE SEQUENCE [LARGE SCALE GENOMIC DNA]</scope>
    <source>
        <strain evidence="10 11">MELD1</strain>
    </source>
</reference>
<sequence length="87" mass="9572">MYQVRVLPQDVMFSVGEAETLLSAARRAGLAFPHRCQVGACATCLCRKLAGEVTYRLAPVLTEKEQAEGWIFPCLAMARSDLVLTLE</sequence>
<dbReference type="InterPro" id="IPR001041">
    <property type="entry name" value="2Fe-2S_ferredoxin-type"/>
</dbReference>
<evidence type="ECO:0000313" key="11">
    <source>
        <dbReference type="Proteomes" id="UP000033633"/>
    </source>
</evidence>
<feature type="domain" description="2Fe-2S ferredoxin-type" evidence="9">
    <location>
        <begin position="2"/>
        <end position="87"/>
    </location>
</feature>
<evidence type="ECO:0000313" key="10">
    <source>
        <dbReference type="EMBL" id="KKD00172.1"/>
    </source>
</evidence>
<dbReference type="Pfam" id="PF00111">
    <property type="entry name" value="Fer2"/>
    <property type="match status" value="1"/>
</dbReference>
<keyword evidence="11" id="KW-1185">Reference proteome</keyword>
<dbReference type="InterPro" id="IPR036010">
    <property type="entry name" value="2Fe-2S_ferredoxin-like_sf"/>
</dbReference>
<dbReference type="PATRIC" id="fig|265726.11.peg.4124"/>
<proteinExistence type="inferred from homology"/>
<keyword evidence="7" id="KW-0411">Iron-sulfur</keyword>
<dbReference type="AlphaFoldDB" id="A0A0F5VEF7"/>
<dbReference type="PROSITE" id="PS51085">
    <property type="entry name" value="2FE2S_FER_2"/>
    <property type="match status" value="1"/>
</dbReference>
<dbReference type="CDD" id="cd00207">
    <property type="entry name" value="fer2"/>
    <property type="match status" value="1"/>
</dbReference>
<dbReference type="InterPro" id="IPR006058">
    <property type="entry name" value="2Fe2S_fd_BS"/>
</dbReference>
<dbReference type="OrthoDB" id="9806195at2"/>
<evidence type="ECO:0000259" key="9">
    <source>
        <dbReference type="PROSITE" id="PS51085"/>
    </source>
</evidence>
<dbReference type="PROSITE" id="PS00197">
    <property type="entry name" value="2FE2S_FER_1"/>
    <property type="match status" value="1"/>
</dbReference>
<dbReference type="GO" id="GO:0051537">
    <property type="term" value="F:2 iron, 2 sulfur cluster binding"/>
    <property type="evidence" value="ECO:0007669"/>
    <property type="project" value="UniProtKB-KW"/>
</dbReference>
<keyword evidence="5" id="KW-0249">Electron transport</keyword>
<dbReference type="Gene3D" id="3.10.20.30">
    <property type="match status" value="1"/>
</dbReference>
<organism evidence="10 11">
    <name type="scientific">Photobacterium halotolerans</name>
    <dbReference type="NCBI Taxonomy" id="265726"/>
    <lineage>
        <taxon>Bacteria</taxon>
        <taxon>Pseudomonadati</taxon>
        <taxon>Pseudomonadota</taxon>
        <taxon>Gammaproteobacteria</taxon>
        <taxon>Vibrionales</taxon>
        <taxon>Vibrionaceae</taxon>
        <taxon>Photobacterium</taxon>
    </lineage>
</organism>
<dbReference type="STRING" id="265726.KY46_09835"/>
<comment type="cofactor">
    <cofactor evidence="8">
        <name>[2Fe-2S] cluster</name>
        <dbReference type="ChEBI" id="CHEBI:190135"/>
    </cofactor>
</comment>
<dbReference type="GO" id="GO:0046872">
    <property type="term" value="F:metal ion binding"/>
    <property type="evidence" value="ECO:0007669"/>
    <property type="project" value="UniProtKB-KW"/>
</dbReference>
<accession>A0A0F5VEF7</accession>
<dbReference type="Proteomes" id="UP000033633">
    <property type="component" value="Unassembled WGS sequence"/>
</dbReference>
<dbReference type="PANTHER" id="PTHR43112:SF3">
    <property type="entry name" value="FERREDOXIN-2, CHLOROPLASTIC"/>
    <property type="match status" value="1"/>
</dbReference>
<evidence type="ECO:0000256" key="4">
    <source>
        <dbReference type="ARBA" id="ARBA00022723"/>
    </source>
</evidence>
<evidence type="ECO:0000256" key="6">
    <source>
        <dbReference type="ARBA" id="ARBA00023004"/>
    </source>
</evidence>